<evidence type="ECO:0000259" key="5">
    <source>
        <dbReference type="Pfam" id="PF13178"/>
    </source>
</evidence>
<evidence type="ECO:0000256" key="2">
    <source>
        <dbReference type="ARBA" id="ARBA00024341"/>
    </source>
</evidence>
<accession>B8LKS1</accession>
<comment type="subunit">
    <text evidence="3">Binds to multiple calmodulin (CaM) in the presence of Ca(2+) and CaM-like proteins.</text>
</comment>
<evidence type="ECO:0000313" key="6">
    <source>
        <dbReference type="EMBL" id="ABR16251.1"/>
    </source>
</evidence>
<organism evidence="6">
    <name type="scientific">Picea sitchensis</name>
    <name type="common">Sitka spruce</name>
    <name type="synonym">Pinus sitchensis</name>
    <dbReference type="NCBI Taxonomy" id="3332"/>
    <lineage>
        <taxon>Eukaryota</taxon>
        <taxon>Viridiplantae</taxon>
        <taxon>Streptophyta</taxon>
        <taxon>Embryophyta</taxon>
        <taxon>Tracheophyta</taxon>
        <taxon>Spermatophyta</taxon>
        <taxon>Pinopsida</taxon>
        <taxon>Pinidae</taxon>
        <taxon>Conifers I</taxon>
        <taxon>Pinales</taxon>
        <taxon>Pinaceae</taxon>
        <taxon>Picea</taxon>
    </lineage>
</organism>
<feature type="compositionally biased region" description="Basic and acidic residues" evidence="4">
    <location>
        <begin position="547"/>
        <end position="559"/>
    </location>
</feature>
<comment type="similarity">
    <text evidence="2">Belongs to the IQD family.</text>
</comment>
<feature type="compositionally biased region" description="Polar residues" evidence="4">
    <location>
        <begin position="48"/>
        <end position="58"/>
    </location>
</feature>
<feature type="compositionally biased region" description="Polar residues" evidence="4">
    <location>
        <begin position="504"/>
        <end position="514"/>
    </location>
</feature>
<dbReference type="Pfam" id="PF00612">
    <property type="entry name" value="IQ"/>
    <property type="match status" value="3"/>
</dbReference>
<feature type="compositionally biased region" description="Polar residues" evidence="4">
    <location>
        <begin position="328"/>
        <end position="340"/>
    </location>
</feature>
<proteinExistence type="evidence at transcript level"/>
<dbReference type="InterPro" id="IPR000048">
    <property type="entry name" value="IQ_motif_EF-hand-BS"/>
</dbReference>
<reference evidence="6" key="1">
    <citation type="submission" date="2007-06" db="EMBL/GenBank/DDBJ databases">
        <title>Full length cDNA sequences from Sitka Spruce (Picea sitchensis).</title>
        <authorList>
            <person name="Ralph S.G."/>
            <person name="Chun H.E."/>
            <person name="Liao N."/>
            <person name="Ali J."/>
            <person name="Reid K."/>
            <person name="Kolosova N."/>
            <person name="Cooper N."/>
            <person name="Cullis C."/>
            <person name="Jancsik S."/>
            <person name="Moore R."/>
            <person name="Mayo M."/>
            <person name="Wagner S."/>
            <person name="Holt R.A."/>
            <person name="Jones S.J.M."/>
            <person name="Marra M.A."/>
            <person name="Ritland C.E."/>
            <person name="Ritland K."/>
            <person name="Bohlmann J."/>
        </authorList>
    </citation>
    <scope>NUCLEOTIDE SEQUENCE</scope>
    <source>
        <tissue evidence="6">Green portion of the leader tissue</tissue>
    </source>
</reference>
<dbReference type="EMBL" id="EF676344">
    <property type="protein sequence ID" value="ABR16251.1"/>
    <property type="molecule type" value="mRNA"/>
</dbReference>
<evidence type="ECO:0000256" key="4">
    <source>
        <dbReference type="SAM" id="MobiDB-lite"/>
    </source>
</evidence>
<dbReference type="PROSITE" id="PS50096">
    <property type="entry name" value="IQ"/>
    <property type="match status" value="3"/>
</dbReference>
<dbReference type="InterPro" id="IPR025064">
    <property type="entry name" value="DUF4005"/>
</dbReference>
<dbReference type="PANTHER" id="PTHR32295:SF6">
    <property type="entry name" value="PROTEIN IQ-DOMAIN 18"/>
    <property type="match status" value="1"/>
</dbReference>
<protein>
    <recommendedName>
        <fullName evidence="5">DUF4005 domain-containing protein</fullName>
    </recommendedName>
</protein>
<evidence type="ECO:0000256" key="3">
    <source>
        <dbReference type="ARBA" id="ARBA00024378"/>
    </source>
</evidence>
<dbReference type="AlphaFoldDB" id="B8LKS1"/>
<feature type="region of interest" description="Disordered" evidence="4">
    <location>
        <begin position="289"/>
        <end position="392"/>
    </location>
</feature>
<keyword evidence="1" id="KW-0112">Calmodulin-binding</keyword>
<sequence>MGKHPGKWLKTILFGKKSSRSQPSEKLTKRDSGRENAKKASKDKDTQILENESMQDQVPNAILGSDPSSMGREIEQHIPLRDRSKQAVFAGTEKNLSTSTDKAVTLPTIEIKEKPSDASVSEAADTVHDLERIREESAAIKAQTAFRGYLARRAFRALRGLIRLQALVRGHMVRRQAAGSLRCLQAIIRLQALVRAHQVRMSEQGLAVQERLEYRRRQNPSRGNELERKSSSIFVVNSASRSEKLLTNAFARQILESAPMTKSLRIHCGPDDSDSGWVWLERWMSAQPWSSSGQTSTSSNLRSQKISENVPSTELEVGRPKRSMRKVPSSTQEHISNQLDMESEKPKRGLRKVLKSAVDSVSDQPEVEAEKPKRNFRKGLNSAPDSVTDQHEVEAEKVKRNLRKVSHPMVEYVSEQPEVEIEKVKRSIRKVSNSTVDSVSDHLEVETEMPKRNLRKVSKPTLDTISDQLGMQSTTGSSMNMTGNDEPVQHVVVDETVSVVQEISPVQQSTSPTESIAREDASLQQRTTSVLNGDFTPTKQDSVDLTSKNESETPVVEHKSTRRRSSFGSVKTEHPEHASQGSPSIPSYMAATESAKAKLRGHSPRSSPDVQEKGTPIIRRHSLPAAPNGKPNSVSPRTQRLLPQVQSTRGHMKSDRSLGTEKAIPVQVDWRR</sequence>
<feature type="compositionally biased region" description="Polar residues" evidence="4">
    <location>
        <begin position="522"/>
        <end position="546"/>
    </location>
</feature>
<feature type="domain" description="DUF4005" evidence="5">
    <location>
        <begin position="544"/>
        <end position="640"/>
    </location>
</feature>
<feature type="compositionally biased region" description="Low complexity" evidence="4">
    <location>
        <begin position="290"/>
        <end position="299"/>
    </location>
</feature>
<feature type="region of interest" description="Disordered" evidence="4">
    <location>
        <begin position="1"/>
        <end position="70"/>
    </location>
</feature>
<feature type="region of interest" description="Disordered" evidence="4">
    <location>
        <begin position="503"/>
        <end position="672"/>
    </location>
</feature>
<dbReference type="SMART" id="SM00015">
    <property type="entry name" value="IQ"/>
    <property type="match status" value="3"/>
</dbReference>
<evidence type="ECO:0000256" key="1">
    <source>
        <dbReference type="ARBA" id="ARBA00022860"/>
    </source>
</evidence>
<dbReference type="Pfam" id="PF13178">
    <property type="entry name" value="DUF4005"/>
    <property type="match status" value="1"/>
</dbReference>
<feature type="compositionally biased region" description="Polar residues" evidence="4">
    <location>
        <begin position="300"/>
        <end position="312"/>
    </location>
</feature>
<dbReference type="GO" id="GO:0005516">
    <property type="term" value="F:calmodulin binding"/>
    <property type="evidence" value="ECO:0007669"/>
    <property type="project" value="UniProtKB-KW"/>
</dbReference>
<feature type="compositionally biased region" description="Basic and acidic residues" evidence="4">
    <location>
        <begin position="26"/>
        <end position="47"/>
    </location>
</feature>
<dbReference type="PANTHER" id="PTHR32295">
    <property type="entry name" value="IQ-DOMAIN 5-RELATED"/>
    <property type="match status" value="1"/>
</dbReference>
<name>B8LKS1_PICSI</name>